<reference evidence="8" key="1">
    <citation type="submission" date="2022-08" db="EMBL/GenBank/DDBJ databases">
        <title>Genome analysis of Corynebacteriales strain.</title>
        <authorList>
            <person name="Lee S.D."/>
        </authorList>
    </citation>
    <scope>NUCLEOTIDE SEQUENCE</scope>
    <source>
        <strain evidence="8">D3-21</strain>
    </source>
</reference>
<sequence>MTTQTKPAGTPVRPQAGPPALSAALLPGLAVCVLATAVAMIANHFLPAVSPLLIAIILGAVMANVVHLPQRLQPGLQFSAKRLLRAGVALLGLQLMFSQILGLGWGVIVMVVAIVGLGITGSMFIGKLLGLSWTQRILIACGFSICGAAAAAAVDGVVQAEEEEVVTAVALVIIFGTLMIPIIPALSDLFGFGSKQAGLWAGGSVHEVAQVVATAGAIGGGALAVAVVVKLARVLMLAPVMAVLSLRQRRSAEGLPAGSKRPPIIPLFVAMFIAMVALRSTGVLPDAVLGAGKFVETALLTAAMFALGAGVQVATMRKVGAKPFVMALLSTVWVMSIALVGVLLVG</sequence>
<dbReference type="EMBL" id="JANRHA010000003">
    <property type="protein sequence ID" value="MDG3014083.1"/>
    <property type="molecule type" value="Genomic_DNA"/>
</dbReference>
<evidence type="ECO:0000313" key="9">
    <source>
        <dbReference type="Proteomes" id="UP001152755"/>
    </source>
</evidence>
<keyword evidence="9" id="KW-1185">Reference proteome</keyword>
<name>A0A9X4LX95_9ACTN</name>
<dbReference type="AlphaFoldDB" id="A0A9X4LX95"/>
<feature type="transmembrane region" description="Helical" evidence="7">
    <location>
        <begin position="198"/>
        <end position="218"/>
    </location>
</feature>
<dbReference type="Proteomes" id="UP001152755">
    <property type="component" value="Unassembled WGS sequence"/>
</dbReference>
<keyword evidence="6 7" id="KW-0472">Membrane</keyword>
<gene>
    <name evidence="8" type="ORF">NVS88_05865</name>
</gene>
<dbReference type="PANTHER" id="PTHR30106">
    <property type="entry name" value="INNER MEMBRANE PROTEIN YEIH-RELATED"/>
    <property type="match status" value="1"/>
</dbReference>
<feature type="transmembrane region" description="Helical" evidence="7">
    <location>
        <begin position="48"/>
        <end position="68"/>
    </location>
</feature>
<dbReference type="RefSeq" id="WP_277831942.1">
    <property type="nucleotide sequence ID" value="NZ_JAAIVF010000002.1"/>
</dbReference>
<comment type="similarity">
    <text evidence="2">Belongs to the UPF0324 family.</text>
</comment>
<accession>A0A9X4LX95</accession>
<comment type="caution">
    <text evidence="8">The sequence shown here is derived from an EMBL/GenBank/DDBJ whole genome shotgun (WGS) entry which is preliminary data.</text>
</comment>
<dbReference type="InterPro" id="IPR018383">
    <property type="entry name" value="UPF0324_pro"/>
</dbReference>
<feature type="transmembrane region" description="Helical" evidence="7">
    <location>
        <begin position="20"/>
        <end position="42"/>
    </location>
</feature>
<feature type="transmembrane region" description="Helical" evidence="7">
    <location>
        <begin position="264"/>
        <end position="282"/>
    </location>
</feature>
<evidence type="ECO:0000256" key="7">
    <source>
        <dbReference type="SAM" id="Phobius"/>
    </source>
</evidence>
<organism evidence="8 9">
    <name type="scientific">Speluncibacter jeojiensis</name>
    <dbReference type="NCBI Taxonomy" id="2710754"/>
    <lineage>
        <taxon>Bacteria</taxon>
        <taxon>Bacillati</taxon>
        <taxon>Actinomycetota</taxon>
        <taxon>Actinomycetes</taxon>
        <taxon>Mycobacteriales</taxon>
        <taxon>Speluncibacteraceae</taxon>
        <taxon>Speluncibacter</taxon>
    </lineage>
</organism>
<feature type="transmembrane region" description="Helical" evidence="7">
    <location>
        <begin position="294"/>
        <end position="313"/>
    </location>
</feature>
<evidence type="ECO:0000256" key="4">
    <source>
        <dbReference type="ARBA" id="ARBA00022692"/>
    </source>
</evidence>
<evidence type="ECO:0000256" key="2">
    <source>
        <dbReference type="ARBA" id="ARBA00007977"/>
    </source>
</evidence>
<evidence type="ECO:0000256" key="5">
    <source>
        <dbReference type="ARBA" id="ARBA00022989"/>
    </source>
</evidence>
<protein>
    <submittedName>
        <fullName evidence="8">Sulfate exporter family transporter</fullName>
    </submittedName>
</protein>
<feature type="transmembrane region" description="Helical" evidence="7">
    <location>
        <begin position="325"/>
        <end position="345"/>
    </location>
</feature>
<evidence type="ECO:0000256" key="6">
    <source>
        <dbReference type="ARBA" id="ARBA00023136"/>
    </source>
</evidence>
<evidence type="ECO:0000256" key="1">
    <source>
        <dbReference type="ARBA" id="ARBA00004651"/>
    </source>
</evidence>
<evidence type="ECO:0000313" key="8">
    <source>
        <dbReference type="EMBL" id="MDG3014083.1"/>
    </source>
</evidence>
<keyword evidence="4 7" id="KW-0812">Transmembrane</keyword>
<dbReference type="GO" id="GO:0005886">
    <property type="term" value="C:plasma membrane"/>
    <property type="evidence" value="ECO:0007669"/>
    <property type="project" value="UniProtKB-SubCell"/>
</dbReference>
<dbReference type="PANTHER" id="PTHR30106:SF2">
    <property type="entry name" value="UPF0324 INNER MEMBRANE PROTEIN YEIH"/>
    <property type="match status" value="1"/>
</dbReference>
<feature type="transmembrane region" description="Helical" evidence="7">
    <location>
        <begin position="103"/>
        <end position="125"/>
    </location>
</feature>
<keyword evidence="5 7" id="KW-1133">Transmembrane helix</keyword>
<dbReference type="Pfam" id="PF03601">
    <property type="entry name" value="Cons_hypoth698"/>
    <property type="match status" value="1"/>
</dbReference>
<keyword evidence="3" id="KW-1003">Cell membrane</keyword>
<proteinExistence type="inferred from homology"/>
<evidence type="ECO:0000256" key="3">
    <source>
        <dbReference type="ARBA" id="ARBA00022475"/>
    </source>
</evidence>
<feature type="transmembrane region" description="Helical" evidence="7">
    <location>
        <begin position="137"/>
        <end position="154"/>
    </location>
</feature>
<feature type="transmembrane region" description="Helical" evidence="7">
    <location>
        <begin position="166"/>
        <end position="186"/>
    </location>
</feature>
<comment type="subcellular location">
    <subcellularLocation>
        <location evidence="1">Cell membrane</location>
        <topology evidence="1">Multi-pass membrane protein</topology>
    </subcellularLocation>
</comment>